<dbReference type="PANTHER" id="PTHR47540:SF3">
    <property type="entry name" value="ZN(II)2CYS6 TRANSCRIPTION FACTOR (EUROFUNG)"/>
    <property type="match status" value="1"/>
</dbReference>
<feature type="non-terminal residue" evidence="7">
    <location>
        <position position="1"/>
    </location>
</feature>
<keyword evidence="3" id="KW-0238">DNA-binding</keyword>
<dbReference type="HOGENOM" id="CLU_009239_1_1_1"/>
<proteinExistence type="predicted"/>
<evidence type="ECO:0000313" key="7">
    <source>
        <dbReference type="EMBL" id="EEU35653.1"/>
    </source>
</evidence>
<evidence type="ECO:0000256" key="3">
    <source>
        <dbReference type="ARBA" id="ARBA00023125"/>
    </source>
</evidence>
<evidence type="ECO:0000259" key="6">
    <source>
        <dbReference type="SMART" id="SM00906"/>
    </source>
</evidence>
<dbReference type="RefSeq" id="XP_003041366.1">
    <property type="nucleotide sequence ID" value="XM_003041320.1"/>
</dbReference>
<dbReference type="CDD" id="cd12148">
    <property type="entry name" value="fungal_TF_MHR"/>
    <property type="match status" value="1"/>
</dbReference>
<keyword evidence="2" id="KW-0805">Transcription regulation</keyword>
<dbReference type="eggNOG" id="ENOG502S0TA">
    <property type="taxonomic scope" value="Eukaryota"/>
</dbReference>
<dbReference type="InParanoid" id="C7ZJT9"/>
<name>C7ZJT9_FUSV7</name>
<sequence>SQSSRASPEPGESDNQGHFIGAASGFNFLLRLQRQLHRAGHAVAPPSLLALGDAALPEFDVQSFTLPSEPDASALVNTYFTLATPTIRFFHRGTVESWLRELYQTALNGLTKPEDRKKAALLIIMANATRYVDPTTTSEATSSSSGILYYQAAERELAREAGPATLIVVQVLLGFCLYTITLTRLGHSWTLFGSISRQILALGLHRRGSQVFGYRKSAVDRYLSAIHGRPSAFHDENIDQDLPRAIDDEHISEVGITAEAQGPFCFMQGPIMHIKLVQIVSRTLRLLYGVRRLSEIGRYSLMAELDKELDLWREALPAHLNPDLVDSALLLPSLQRQSKVLNLAYHHTRLFVYRHSLFSDLRKDTQIPAHEVQANIAKCVNAAMSIANLAGRIVAAKQLFTGSWHAYYQIYCAATVLYTHTFKLTSQDQSTWIEYFRAAELCQSYIATQAVEDSLPYRLQVVIEEYRCEFKRLIKYSNTTVSA</sequence>
<dbReference type="Pfam" id="PF04082">
    <property type="entry name" value="Fungal_trans"/>
    <property type="match status" value="2"/>
</dbReference>
<keyword evidence="4" id="KW-0804">Transcription</keyword>
<comment type="subcellular location">
    <subcellularLocation>
        <location evidence="1">Nucleus</location>
    </subcellularLocation>
</comment>
<dbReference type="GeneID" id="9676156"/>
<dbReference type="OrthoDB" id="2579025at2759"/>
<dbReference type="PANTHER" id="PTHR47540">
    <property type="entry name" value="THIAMINE REPRESSIBLE GENES REGULATORY PROTEIN THI5"/>
    <property type="match status" value="1"/>
</dbReference>
<dbReference type="GO" id="GO:0043565">
    <property type="term" value="F:sequence-specific DNA binding"/>
    <property type="evidence" value="ECO:0007669"/>
    <property type="project" value="TreeGrafter"/>
</dbReference>
<feature type="domain" description="Xylanolytic transcriptional activator regulatory" evidence="6">
    <location>
        <begin position="188"/>
        <end position="249"/>
    </location>
</feature>
<dbReference type="EMBL" id="GG698936">
    <property type="protein sequence ID" value="EEU35653.1"/>
    <property type="molecule type" value="Genomic_DNA"/>
</dbReference>
<dbReference type="GO" id="GO:0008270">
    <property type="term" value="F:zinc ion binding"/>
    <property type="evidence" value="ECO:0007669"/>
    <property type="project" value="InterPro"/>
</dbReference>
<evidence type="ECO:0000256" key="5">
    <source>
        <dbReference type="ARBA" id="ARBA00023242"/>
    </source>
</evidence>
<dbReference type="KEGG" id="nhe:NECHADRAFT_54383"/>
<dbReference type="InterPro" id="IPR007219">
    <property type="entry name" value="XnlR_reg_dom"/>
</dbReference>
<gene>
    <name evidence="7" type="ORF">NECHADRAFT_54383</name>
</gene>
<evidence type="ECO:0000256" key="2">
    <source>
        <dbReference type="ARBA" id="ARBA00023015"/>
    </source>
</evidence>
<dbReference type="SMART" id="SM00906">
    <property type="entry name" value="Fungal_trans"/>
    <property type="match status" value="1"/>
</dbReference>
<accession>C7ZJT9</accession>
<dbReference type="GO" id="GO:0006351">
    <property type="term" value="P:DNA-templated transcription"/>
    <property type="evidence" value="ECO:0007669"/>
    <property type="project" value="InterPro"/>
</dbReference>
<reference evidence="7 8" key="1">
    <citation type="journal article" date="2009" name="PLoS Genet.">
        <title>The genome of Nectria haematococca: contribution of supernumerary chromosomes to gene expansion.</title>
        <authorList>
            <person name="Coleman J.J."/>
            <person name="Rounsley S.D."/>
            <person name="Rodriguez-Carres M."/>
            <person name="Kuo A."/>
            <person name="Wasmann C.C."/>
            <person name="Grimwood J."/>
            <person name="Schmutz J."/>
            <person name="Taga M."/>
            <person name="White G.J."/>
            <person name="Zhou S."/>
            <person name="Schwartz D.C."/>
            <person name="Freitag M."/>
            <person name="Ma L.J."/>
            <person name="Danchin E.G."/>
            <person name="Henrissat B."/>
            <person name="Coutinho P.M."/>
            <person name="Nelson D.R."/>
            <person name="Straney D."/>
            <person name="Napoli C.A."/>
            <person name="Barker B.M."/>
            <person name="Gribskov M."/>
            <person name="Rep M."/>
            <person name="Kroken S."/>
            <person name="Molnar I."/>
            <person name="Rensing C."/>
            <person name="Kennell J.C."/>
            <person name="Zamora J."/>
            <person name="Farman M.L."/>
            <person name="Selker E.U."/>
            <person name="Salamov A."/>
            <person name="Shapiro H."/>
            <person name="Pangilinan J."/>
            <person name="Lindquist E."/>
            <person name="Lamers C."/>
            <person name="Grigoriev I.V."/>
            <person name="Geiser D.M."/>
            <person name="Covert S.F."/>
            <person name="Temporini E."/>
            <person name="Vanetten H.D."/>
        </authorList>
    </citation>
    <scope>NUCLEOTIDE SEQUENCE [LARGE SCALE GENOMIC DNA]</scope>
    <source>
        <strain evidence="8">ATCC MYA-4622 / CBS 123669 / FGSC 9596 / NRRL 45880 / 77-13-4</strain>
    </source>
</reference>
<dbReference type="OMA" id="SECHYLS"/>
<evidence type="ECO:0000313" key="8">
    <source>
        <dbReference type="Proteomes" id="UP000005206"/>
    </source>
</evidence>
<keyword evidence="5" id="KW-0539">Nucleus</keyword>
<dbReference type="InterPro" id="IPR051711">
    <property type="entry name" value="Stress_Response_Reg"/>
</dbReference>
<dbReference type="VEuPathDB" id="FungiDB:NECHADRAFT_54383"/>
<evidence type="ECO:0000256" key="4">
    <source>
        <dbReference type="ARBA" id="ARBA00023163"/>
    </source>
</evidence>
<dbReference type="Proteomes" id="UP000005206">
    <property type="component" value="Chromosome 13"/>
</dbReference>
<protein>
    <recommendedName>
        <fullName evidence="6">Xylanolytic transcriptional activator regulatory domain-containing protein</fullName>
    </recommendedName>
</protein>
<evidence type="ECO:0000256" key="1">
    <source>
        <dbReference type="ARBA" id="ARBA00004123"/>
    </source>
</evidence>
<dbReference type="AlphaFoldDB" id="C7ZJT9"/>
<dbReference type="GO" id="GO:0045944">
    <property type="term" value="P:positive regulation of transcription by RNA polymerase II"/>
    <property type="evidence" value="ECO:0007669"/>
    <property type="project" value="TreeGrafter"/>
</dbReference>
<organism evidence="7 8">
    <name type="scientific">Fusarium vanettenii (strain ATCC MYA-4622 / CBS 123669 / FGSC 9596 / NRRL 45880 / 77-13-4)</name>
    <name type="common">Fusarium solani subsp. pisi</name>
    <dbReference type="NCBI Taxonomy" id="660122"/>
    <lineage>
        <taxon>Eukaryota</taxon>
        <taxon>Fungi</taxon>
        <taxon>Dikarya</taxon>
        <taxon>Ascomycota</taxon>
        <taxon>Pezizomycotina</taxon>
        <taxon>Sordariomycetes</taxon>
        <taxon>Hypocreomycetidae</taxon>
        <taxon>Hypocreales</taxon>
        <taxon>Nectriaceae</taxon>
        <taxon>Fusarium</taxon>
        <taxon>Fusarium solani species complex</taxon>
        <taxon>Fusarium vanettenii</taxon>
    </lineage>
</organism>
<keyword evidence="8" id="KW-1185">Reference proteome</keyword>
<dbReference type="GO" id="GO:0005634">
    <property type="term" value="C:nucleus"/>
    <property type="evidence" value="ECO:0007669"/>
    <property type="project" value="UniProtKB-SubCell"/>
</dbReference>